<dbReference type="PANTHER" id="PTHR19879:SF9">
    <property type="entry name" value="TRANSCRIPTION INITIATION FACTOR TFIID SUBUNIT 5"/>
    <property type="match status" value="1"/>
</dbReference>
<evidence type="ECO:0000256" key="4">
    <source>
        <dbReference type="ARBA" id="ARBA00023016"/>
    </source>
</evidence>
<dbReference type="InterPro" id="IPR018181">
    <property type="entry name" value="Heat_shock_70_CS"/>
</dbReference>
<dbReference type="PRINTS" id="PR00301">
    <property type="entry name" value="HEATSHOCK70"/>
</dbReference>
<accession>A0A543ATK8</accession>
<dbReference type="InterPro" id="IPR001680">
    <property type="entry name" value="WD40_rpt"/>
</dbReference>
<keyword evidence="7" id="KW-1185">Reference proteome</keyword>
<keyword evidence="3" id="KW-0067">ATP-binding</keyword>
<gene>
    <name evidence="6" type="ORF">FB566_1424</name>
</gene>
<dbReference type="SUPFAM" id="SSF50998">
    <property type="entry name" value="Quinoprotein alcohol dehydrogenase-like"/>
    <property type="match status" value="1"/>
</dbReference>
<dbReference type="EMBL" id="VFOW01000001">
    <property type="protein sequence ID" value="TQL75908.1"/>
    <property type="molecule type" value="Genomic_DNA"/>
</dbReference>
<dbReference type="GO" id="GO:0005524">
    <property type="term" value="F:ATP binding"/>
    <property type="evidence" value="ECO:0007669"/>
    <property type="project" value="UniProtKB-KW"/>
</dbReference>
<dbReference type="RefSeq" id="WP_142036512.1">
    <property type="nucleotide sequence ID" value="NZ_JBHTGS010000001.1"/>
</dbReference>
<evidence type="ECO:0000256" key="3">
    <source>
        <dbReference type="ARBA" id="ARBA00022840"/>
    </source>
</evidence>
<keyword evidence="2" id="KW-0547">Nucleotide-binding</keyword>
<dbReference type="OrthoDB" id="3333926at2"/>
<dbReference type="PROSITE" id="PS00329">
    <property type="entry name" value="HSP70_2"/>
    <property type="match status" value="1"/>
</dbReference>
<dbReference type="FunCoup" id="A0A543ATK8">
    <property type="interactions" value="6"/>
</dbReference>
<dbReference type="GO" id="GO:0140662">
    <property type="term" value="F:ATP-dependent protein folding chaperone"/>
    <property type="evidence" value="ECO:0007669"/>
    <property type="project" value="InterPro"/>
</dbReference>
<dbReference type="Proteomes" id="UP000317043">
    <property type="component" value="Unassembled WGS sequence"/>
</dbReference>
<dbReference type="InterPro" id="IPR015943">
    <property type="entry name" value="WD40/YVTN_repeat-like_dom_sf"/>
</dbReference>
<evidence type="ECO:0000313" key="6">
    <source>
        <dbReference type="EMBL" id="TQL75908.1"/>
    </source>
</evidence>
<dbReference type="InterPro" id="IPR043129">
    <property type="entry name" value="ATPase_NBD"/>
</dbReference>
<name>A0A543ATK8_9ACTN</name>
<dbReference type="Gene3D" id="2.130.10.10">
    <property type="entry name" value="YVTN repeat-like/Quinoprotein amine dehydrogenase"/>
    <property type="match status" value="2"/>
</dbReference>
<dbReference type="PROSITE" id="PS01036">
    <property type="entry name" value="HSP70_3"/>
    <property type="match status" value="1"/>
</dbReference>
<evidence type="ECO:0000313" key="7">
    <source>
        <dbReference type="Proteomes" id="UP000317043"/>
    </source>
</evidence>
<keyword evidence="5" id="KW-0143">Chaperone</keyword>
<dbReference type="Gene3D" id="3.90.640.10">
    <property type="entry name" value="Actin, Chain A, domain 4"/>
    <property type="match status" value="1"/>
</dbReference>
<comment type="similarity">
    <text evidence="1">Belongs to the heat shock protein 70 family.</text>
</comment>
<evidence type="ECO:0000256" key="1">
    <source>
        <dbReference type="ARBA" id="ARBA00007381"/>
    </source>
</evidence>
<dbReference type="InterPro" id="IPR011047">
    <property type="entry name" value="Quinoprotein_ADH-like_sf"/>
</dbReference>
<keyword evidence="4" id="KW-0346">Stress response</keyword>
<dbReference type="Pfam" id="PF00012">
    <property type="entry name" value="HSP70"/>
    <property type="match status" value="1"/>
</dbReference>
<protein>
    <submittedName>
        <fullName evidence="6">WD40 repeat protein</fullName>
    </submittedName>
</protein>
<dbReference type="Pfam" id="PF07676">
    <property type="entry name" value="PD40"/>
    <property type="match status" value="1"/>
</dbReference>
<dbReference type="SUPFAM" id="SSF53067">
    <property type="entry name" value="Actin-like ATPase domain"/>
    <property type="match status" value="2"/>
</dbReference>
<sequence>MPAGLGIDFGTSHTVAMVRRADGRTEPLLFDSSPLLPSAVFVADNGDVLVGRDAWFSSRTAPARLEPHPKRCIDDGTVLLGEREMAVPDLFAVVLERVCTECVQVLGELPSEVVVTHPAVWGPTRRSVLSDACERAGLGEVRLVPEPVAAANYFVRRLGYEVPSGASIVVYDFGGGTFDASVVTREGADFTVTSLDGLDRLGGIDIDAAVGAELRSRVGSAADWDWLTDPRTTGHRRGRHGFVEDIRLAKERLTRHASADLYIPVLDRDVHLTRSELEEVAAPFVARSVRVVQAVIREAKLGPADVMGVFLVGGASRMPLVATMLHRELGVAPTVIDQLEQVVAHGALFSEPAAVPVVGPPVVEADSPQDDPVAVRGAGRLTVVPPTSTSRIRLSRRAVLLGGVAAAGIAAVATGVMLNEAEAPAEPGDASSSEPLTWKSEPFISGLIDVGGIAFHPDGRLAVSMRDNVELWNPDGTLAGVLAQPERGERLAFDADGRRLVGWGPDSAYVWDVENGEILCQFDSDMESAAISPDGSWLAYERDGRVIVWDISAQEVLRTLEIGKSVHGLAFSPDANLLAVGWVGEPVNGQHEQQADSYDFVQQVRVWDVATELPVVTLDYSSPIVGPVRFSPDGSLLAAGGYAIGGGVVDVWNVDGWGKVSTLDANGLTESIAFSPDGTILMAGSSVAGINEDEAVALWNPRTGEQLDTLMNEGDEVRDLAFGPEGLLVACALESSVVMWRPG</sequence>
<dbReference type="AlphaFoldDB" id="A0A543ATK8"/>
<evidence type="ECO:0000256" key="5">
    <source>
        <dbReference type="ARBA" id="ARBA00023186"/>
    </source>
</evidence>
<dbReference type="InterPro" id="IPR013126">
    <property type="entry name" value="Hsp_70_fam"/>
</dbReference>
<dbReference type="Gene3D" id="3.30.420.40">
    <property type="match status" value="2"/>
</dbReference>
<comment type="caution">
    <text evidence="6">The sequence shown here is derived from an EMBL/GenBank/DDBJ whole genome shotgun (WGS) entry which is preliminary data.</text>
</comment>
<dbReference type="PANTHER" id="PTHR19879">
    <property type="entry name" value="TRANSCRIPTION INITIATION FACTOR TFIID"/>
    <property type="match status" value="1"/>
</dbReference>
<reference evidence="6 7" key="1">
    <citation type="submission" date="2019-06" db="EMBL/GenBank/DDBJ databases">
        <title>Sequencing the genomes of 1000 actinobacteria strains.</title>
        <authorList>
            <person name="Klenk H.-P."/>
        </authorList>
    </citation>
    <scope>NUCLEOTIDE SEQUENCE [LARGE SCALE GENOMIC DNA]</scope>
    <source>
        <strain evidence="6 7">DSM 45928</strain>
    </source>
</reference>
<dbReference type="SMART" id="SM00320">
    <property type="entry name" value="WD40"/>
    <property type="match status" value="6"/>
</dbReference>
<dbReference type="InterPro" id="IPR011659">
    <property type="entry name" value="WD40"/>
</dbReference>
<proteinExistence type="inferred from homology"/>
<organism evidence="6 7">
    <name type="scientific">Stackebrandtia endophytica</name>
    <dbReference type="NCBI Taxonomy" id="1496996"/>
    <lineage>
        <taxon>Bacteria</taxon>
        <taxon>Bacillati</taxon>
        <taxon>Actinomycetota</taxon>
        <taxon>Actinomycetes</taxon>
        <taxon>Glycomycetales</taxon>
        <taxon>Glycomycetaceae</taxon>
        <taxon>Stackebrandtia</taxon>
    </lineage>
</organism>
<evidence type="ECO:0000256" key="2">
    <source>
        <dbReference type="ARBA" id="ARBA00022741"/>
    </source>
</evidence>
<dbReference type="InParanoid" id="A0A543ATK8"/>